<gene>
    <name evidence="2" type="ORF">AB0L03_18750</name>
</gene>
<feature type="chain" id="PRO_5047262123" description="Secreted protein" evidence="1">
    <location>
        <begin position="33"/>
        <end position="410"/>
    </location>
</feature>
<reference evidence="2 3" key="1">
    <citation type="submission" date="2024-06" db="EMBL/GenBank/DDBJ databases">
        <title>The Natural Products Discovery Center: Release of the First 8490 Sequenced Strains for Exploring Actinobacteria Biosynthetic Diversity.</title>
        <authorList>
            <person name="Kalkreuter E."/>
            <person name="Kautsar S.A."/>
            <person name="Yang D."/>
            <person name="Bader C.D."/>
            <person name="Teijaro C.N."/>
            <person name="Fluegel L."/>
            <person name="Davis C.M."/>
            <person name="Simpson J.R."/>
            <person name="Lauterbach L."/>
            <person name="Steele A.D."/>
            <person name="Gui C."/>
            <person name="Meng S."/>
            <person name="Li G."/>
            <person name="Viehrig K."/>
            <person name="Ye F."/>
            <person name="Su P."/>
            <person name="Kiefer A.F."/>
            <person name="Nichols A."/>
            <person name="Cepeda A.J."/>
            <person name="Yan W."/>
            <person name="Fan B."/>
            <person name="Jiang Y."/>
            <person name="Adhikari A."/>
            <person name="Zheng C.-J."/>
            <person name="Schuster L."/>
            <person name="Cowan T.M."/>
            <person name="Smanski M.J."/>
            <person name="Chevrette M.G."/>
            <person name="De Carvalho L.P.S."/>
            <person name="Shen B."/>
        </authorList>
    </citation>
    <scope>NUCLEOTIDE SEQUENCE [LARGE SCALE GENOMIC DNA]</scope>
    <source>
        <strain evidence="2 3">NPDC053791</strain>
    </source>
</reference>
<organism evidence="2 3">
    <name type="scientific">Streptomyces roseoverticillatus</name>
    <dbReference type="NCBI Taxonomy" id="66429"/>
    <lineage>
        <taxon>Bacteria</taxon>
        <taxon>Bacillati</taxon>
        <taxon>Actinomycetota</taxon>
        <taxon>Actinomycetes</taxon>
        <taxon>Kitasatosporales</taxon>
        <taxon>Streptomycetaceae</taxon>
        <taxon>Streptomyces</taxon>
    </lineage>
</organism>
<accession>A0ABV3IWL0</accession>
<evidence type="ECO:0000313" key="3">
    <source>
        <dbReference type="Proteomes" id="UP001552479"/>
    </source>
</evidence>
<name>A0ABV3IWL0_9ACTN</name>
<evidence type="ECO:0008006" key="4">
    <source>
        <dbReference type="Google" id="ProtNLM"/>
    </source>
</evidence>
<dbReference type="InterPro" id="IPR006311">
    <property type="entry name" value="TAT_signal"/>
</dbReference>
<sequence>MDSTRRTILRGLAAAPLAAAAGGLFVPSAAHAAPGGFALAMRLSPSQYHRNWSAAADTLRHRMEPADLVRDVLRQPERAGGPVGDWRDGAGKGAEPTRFDYGFSWDPDTKDPHGKLDGKTAQWYPQGISTSVDGYGGTVGGRKVVAVSWYGYENYENRGARISFIDVTGDPKRPRYQHVLLVEPSQLQGSDTATFNPVIMHAGGVAWVGNFLYVANLPGLLAPFKQGGVSAFDLARMVKVKGEDKRKAFGYDYILPLHHLYENQGGSTLRHSQLSLDRTRRNQPHSLVVSEFLEGRRGRVVRWNLSPAGYLTDGQSDENWMSESYVQGAVAVGDDAYYAANVRGRKGPEDARARAPKAGRLWLHQGRNGRPEKSGVLAIGPEDLSYDAGRLWCLAEHPGLRRVYRIRLRR</sequence>
<feature type="signal peptide" evidence="1">
    <location>
        <begin position="1"/>
        <end position="32"/>
    </location>
</feature>
<dbReference type="PROSITE" id="PS51318">
    <property type="entry name" value="TAT"/>
    <property type="match status" value="1"/>
</dbReference>
<dbReference type="EMBL" id="JBFASG010000017">
    <property type="protein sequence ID" value="MEV4924850.1"/>
    <property type="molecule type" value="Genomic_DNA"/>
</dbReference>
<dbReference type="RefSeq" id="WP_366088723.1">
    <property type="nucleotide sequence ID" value="NZ_JBFASG010000017.1"/>
</dbReference>
<evidence type="ECO:0000313" key="2">
    <source>
        <dbReference type="EMBL" id="MEV4924850.1"/>
    </source>
</evidence>
<keyword evidence="3" id="KW-1185">Reference proteome</keyword>
<keyword evidence="1" id="KW-0732">Signal</keyword>
<comment type="caution">
    <text evidence="2">The sequence shown here is derived from an EMBL/GenBank/DDBJ whole genome shotgun (WGS) entry which is preliminary data.</text>
</comment>
<dbReference type="Proteomes" id="UP001552479">
    <property type="component" value="Unassembled WGS sequence"/>
</dbReference>
<evidence type="ECO:0000256" key="1">
    <source>
        <dbReference type="SAM" id="SignalP"/>
    </source>
</evidence>
<proteinExistence type="predicted"/>
<protein>
    <recommendedName>
        <fullName evidence="4">Secreted protein</fullName>
    </recommendedName>
</protein>